<dbReference type="OrthoDB" id="4377018at2"/>
<sequence>MFFIGIFGMETKEKEIRDIQNVICKACGQMTSYRLVKTYNYFHIFFIPLFKWGKKYYLISRCCSSIFEIPVELGEALEGGRDVPVRDEDLSPIHHGYECSLIICPSCRRNVDPEYSYCPYCGTRIR</sequence>
<dbReference type="RefSeq" id="WP_133629267.1">
    <property type="nucleotide sequence ID" value="NZ_SOAZ01000032.1"/>
</dbReference>
<dbReference type="InterPro" id="IPR031493">
    <property type="entry name" value="Zinc_ribbon_15"/>
</dbReference>
<reference evidence="2 3" key="1">
    <citation type="submission" date="2019-03" db="EMBL/GenBank/DDBJ databases">
        <title>Genomic Encyclopedia of Type Strains, Phase IV (KMG-IV): sequencing the most valuable type-strain genomes for metagenomic binning, comparative biology and taxonomic classification.</title>
        <authorList>
            <person name="Goeker M."/>
        </authorList>
    </citation>
    <scope>NUCLEOTIDE SEQUENCE [LARGE SCALE GENOMIC DNA]</scope>
    <source>
        <strain evidence="2 3">DSM 24455</strain>
    </source>
</reference>
<dbReference type="Proteomes" id="UP000295325">
    <property type="component" value="Unassembled WGS sequence"/>
</dbReference>
<evidence type="ECO:0000313" key="3">
    <source>
        <dbReference type="Proteomes" id="UP000295325"/>
    </source>
</evidence>
<organism evidence="2 3">
    <name type="scientific">Fonticella tunisiensis</name>
    <dbReference type="NCBI Taxonomy" id="1096341"/>
    <lineage>
        <taxon>Bacteria</taxon>
        <taxon>Bacillati</taxon>
        <taxon>Bacillota</taxon>
        <taxon>Clostridia</taxon>
        <taxon>Eubacteriales</taxon>
        <taxon>Clostridiaceae</taxon>
        <taxon>Fonticella</taxon>
    </lineage>
</organism>
<name>A0A4R7K9L6_9CLOT</name>
<accession>A0A4R7K9L6</accession>
<keyword evidence="3" id="KW-1185">Reference proteome</keyword>
<comment type="caution">
    <text evidence="2">The sequence shown here is derived from an EMBL/GenBank/DDBJ whole genome shotgun (WGS) entry which is preliminary data.</text>
</comment>
<dbReference type="InterPro" id="IPR053281">
    <property type="entry name" value="Double_zinc_ribbon"/>
</dbReference>
<dbReference type="EMBL" id="SOAZ01000032">
    <property type="protein sequence ID" value="TDT50281.1"/>
    <property type="molecule type" value="Genomic_DNA"/>
</dbReference>
<evidence type="ECO:0000259" key="1">
    <source>
        <dbReference type="Pfam" id="PF17032"/>
    </source>
</evidence>
<proteinExistence type="predicted"/>
<gene>
    <name evidence="2" type="ORF">EDD71_1321</name>
</gene>
<dbReference type="PANTHER" id="PTHR36718">
    <property type="entry name" value="OS05G0435400 PROTEIN"/>
    <property type="match status" value="1"/>
</dbReference>
<protein>
    <submittedName>
        <fullName evidence="2">Zinc ribbon family protein</fullName>
    </submittedName>
</protein>
<feature type="domain" description="Zinc-ribbon 15" evidence="1">
    <location>
        <begin position="22"/>
        <end position="122"/>
    </location>
</feature>
<dbReference type="PANTHER" id="PTHR36718:SF1">
    <property type="entry name" value="DOUBLE ZINC RIBBON PROTEIN MJ0416"/>
    <property type="match status" value="1"/>
</dbReference>
<evidence type="ECO:0000313" key="2">
    <source>
        <dbReference type="EMBL" id="TDT50281.1"/>
    </source>
</evidence>
<dbReference type="AlphaFoldDB" id="A0A4R7K9L6"/>
<dbReference type="Pfam" id="PF17032">
    <property type="entry name" value="Zn_ribbon_15"/>
    <property type="match status" value="1"/>
</dbReference>